<accession>A0A011P3A1</accession>
<organism evidence="1 2">
    <name type="scientific">Candidatus Accumulibacter appositus</name>
    <dbReference type="NCBI Taxonomy" id="1454003"/>
    <lineage>
        <taxon>Bacteria</taxon>
        <taxon>Pseudomonadati</taxon>
        <taxon>Pseudomonadota</taxon>
        <taxon>Betaproteobacteria</taxon>
        <taxon>Candidatus Accumulibacter</taxon>
    </lineage>
</organism>
<evidence type="ECO:0000313" key="1">
    <source>
        <dbReference type="EMBL" id="EXI82086.1"/>
    </source>
</evidence>
<gene>
    <name evidence="1" type="ORF">AW10_00771</name>
</gene>
<protein>
    <submittedName>
        <fullName evidence="1">Uncharacterized protein</fullName>
    </submittedName>
</protein>
<dbReference type="Proteomes" id="UP000021816">
    <property type="component" value="Unassembled WGS sequence"/>
</dbReference>
<reference evidence="1 2" key="1">
    <citation type="submission" date="2014-02" db="EMBL/GenBank/DDBJ databases">
        <title>Expanding our view of genomic diversity in Candidatus Accumulibacter clades.</title>
        <authorList>
            <person name="Skennerton C.T."/>
            <person name="Barr J.J."/>
            <person name="Slater F.R."/>
            <person name="Bond P.L."/>
            <person name="Tyson G.W."/>
        </authorList>
    </citation>
    <scope>NUCLEOTIDE SEQUENCE [LARGE SCALE GENOMIC DNA]</scope>
    <source>
        <strain evidence="2">BA-92</strain>
    </source>
</reference>
<comment type="caution">
    <text evidence="1">The sequence shown here is derived from an EMBL/GenBank/DDBJ whole genome shotgun (WGS) entry which is preliminary data.</text>
</comment>
<dbReference type="AlphaFoldDB" id="A0A011P3A1"/>
<name>A0A011P3A1_9PROT</name>
<proteinExistence type="predicted"/>
<dbReference type="EMBL" id="JEMX01000013">
    <property type="protein sequence ID" value="EXI82086.1"/>
    <property type="molecule type" value="Genomic_DNA"/>
</dbReference>
<evidence type="ECO:0000313" key="2">
    <source>
        <dbReference type="Proteomes" id="UP000021816"/>
    </source>
</evidence>
<sequence>MPLLDRLDIGALFVEQEGGHVNRYLGMYRCRVVLHCFFFKNPQDMQGRRFGAADVASPRATRAGDVAGFGERRAQALTRQFEQAEAADLAGLHARTVKA</sequence>